<gene>
    <name evidence="2" type="ORF">B0H65DRAFT_153738</name>
</gene>
<keyword evidence="3" id="KW-1185">Reference proteome</keyword>
<feature type="chain" id="PRO_5042045187" evidence="1">
    <location>
        <begin position="23"/>
        <end position="264"/>
    </location>
</feature>
<dbReference type="GeneID" id="87858271"/>
<protein>
    <submittedName>
        <fullName evidence="2">Uncharacterized protein</fullName>
    </submittedName>
</protein>
<dbReference type="EMBL" id="JAUEPP010000003">
    <property type="protein sequence ID" value="KAK3347706.1"/>
    <property type="molecule type" value="Genomic_DNA"/>
</dbReference>
<evidence type="ECO:0000313" key="2">
    <source>
        <dbReference type="EMBL" id="KAK3347706.1"/>
    </source>
</evidence>
<proteinExistence type="predicted"/>
<accession>A0AAE0MSJ0</accession>
<evidence type="ECO:0000256" key="1">
    <source>
        <dbReference type="SAM" id="SignalP"/>
    </source>
</evidence>
<dbReference type="RefSeq" id="XP_062682788.1">
    <property type="nucleotide sequence ID" value="XM_062821117.1"/>
</dbReference>
<dbReference type="AlphaFoldDB" id="A0AAE0MSJ0"/>
<sequence>MTFTLTTSILSLLTLFISLISAAPMMGGGFGGFGRAAIGGFGRAAIGGFGRAAIGPYGYGMGFNRAFNNFAAYPYGYGMGFNQFNAFPYGMGFNRVNSVGDPPCDECYENSIKDIPVYVNNMPPMPPPSPAPVIYNEIPAPMPSPPPVVVNDIMAPPPQAPPTIMNNLVPNPEPNLPPTVMNNVPPPPPKPMPPMVVNNNVADCECDECGCEGGNAEFVQQDVEYVEQPAVAYMPLGTTSIVEDVNNDFAEDGVVYGGQSIVYP</sequence>
<name>A0AAE0MSJ0_9PEZI</name>
<reference evidence="2" key="1">
    <citation type="journal article" date="2023" name="Mol. Phylogenet. Evol.">
        <title>Genome-scale phylogeny and comparative genomics of the fungal order Sordariales.</title>
        <authorList>
            <person name="Hensen N."/>
            <person name="Bonometti L."/>
            <person name="Westerberg I."/>
            <person name="Brannstrom I.O."/>
            <person name="Guillou S."/>
            <person name="Cros-Aarteil S."/>
            <person name="Calhoun S."/>
            <person name="Haridas S."/>
            <person name="Kuo A."/>
            <person name="Mondo S."/>
            <person name="Pangilinan J."/>
            <person name="Riley R."/>
            <person name="LaButti K."/>
            <person name="Andreopoulos B."/>
            <person name="Lipzen A."/>
            <person name="Chen C."/>
            <person name="Yan M."/>
            <person name="Daum C."/>
            <person name="Ng V."/>
            <person name="Clum A."/>
            <person name="Steindorff A."/>
            <person name="Ohm R.A."/>
            <person name="Martin F."/>
            <person name="Silar P."/>
            <person name="Natvig D.O."/>
            <person name="Lalanne C."/>
            <person name="Gautier V."/>
            <person name="Ament-Velasquez S.L."/>
            <person name="Kruys A."/>
            <person name="Hutchinson M.I."/>
            <person name="Powell A.J."/>
            <person name="Barry K."/>
            <person name="Miller A.N."/>
            <person name="Grigoriev I.V."/>
            <person name="Debuchy R."/>
            <person name="Gladieux P."/>
            <person name="Hiltunen Thoren M."/>
            <person name="Johannesson H."/>
        </authorList>
    </citation>
    <scope>NUCLEOTIDE SEQUENCE</scope>
    <source>
        <strain evidence="2">CBS 560.94</strain>
    </source>
</reference>
<feature type="signal peptide" evidence="1">
    <location>
        <begin position="1"/>
        <end position="22"/>
    </location>
</feature>
<dbReference type="Proteomes" id="UP001278500">
    <property type="component" value="Unassembled WGS sequence"/>
</dbReference>
<reference evidence="2" key="2">
    <citation type="submission" date="2023-06" db="EMBL/GenBank/DDBJ databases">
        <authorList>
            <consortium name="Lawrence Berkeley National Laboratory"/>
            <person name="Haridas S."/>
            <person name="Hensen N."/>
            <person name="Bonometti L."/>
            <person name="Westerberg I."/>
            <person name="Brannstrom I.O."/>
            <person name="Guillou S."/>
            <person name="Cros-Aarteil S."/>
            <person name="Calhoun S."/>
            <person name="Kuo A."/>
            <person name="Mondo S."/>
            <person name="Pangilinan J."/>
            <person name="Riley R."/>
            <person name="Labutti K."/>
            <person name="Andreopoulos B."/>
            <person name="Lipzen A."/>
            <person name="Chen C."/>
            <person name="Yanf M."/>
            <person name="Daum C."/>
            <person name="Ng V."/>
            <person name="Clum A."/>
            <person name="Steindorff A."/>
            <person name="Ohm R."/>
            <person name="Martin F."/>
            <person name="Silar P."/>
            <person name="Natvig D."/>
            <person name="Lalanne C."/>
            <person name="Gautier V."/>
            <person name="Ament-Velasquez S.L."/>
            <person name="Kruys A."/>
            <person name="Hutchinson M.I."/>
            <person name="Powell A.J."/>
            <person name="Barry K."/>
            <person name="Miller A.N."/>
            <person name="Grigoriev I.V."/>
            <person name="Debuchy R."/>
            <person name="Gladieux P."/>
            <person name="Thoren M.H."/>
            <person name="Johannesson H."/>
        </authorList>
    </citation>
    <scope>NUCLEOTIDE SEQUENCE</scope>
    <source>
        <strain evidence="2">CBS 560.94</strain>
    </source>
</reference>
<evidence type="ECO:0000313" key="3">
    <source>
        <dbReference type="Proteomes" id="UP001278500"/>
    </source>
</evidence>
<comment type="caution">
    <text evidence="2">The sequence shown here is derived from an EMBL/GenBank/DDBJ whole genome shotgun (WGS) entry which is preliminary data.</text>
</comment>
<keyword evidence="1" id="KW-0732">Signal</keyword>
<organism evidence="2 3">
    <name type="scientific">Neurospora tetraspora</name>
    <dbReference type="NCBI Taxonomy" id="94610"/>
    <lineage>
        <taxon>Eukaryota</taxon>
        <taxon>Fungi</taxon>
        <taxon>Dikarya</taxon>
        <taxon>Ascomycota</taxon>
        <taxon>Pezizomycotina</taxon>
        <taxon>Sordariomycetes</taxon>
        <taxon>Sordariomycetidae</taxon>
        <taxon>Sordariales</taxon>
        <taxon>Sordariaceae</taxon>
        <taxon>Neurospora</taxon>
    </lineage>
</organism>